<feature type="domain" description="Pre-mRNA-splicing factor Syf1/CRNKL1-like C-terminal HAT-repeats" evidence="10">
    <location>
        <begin position="607"/>
        <end position="701"/>
    </location>
</feature>
<dbReference type="SUPFAM" id="SSF48452">
    <property type="entry name" value="TPR-like"/>
    <property type="match status" value="1"/>
</dbReference>
<keyword evidence="4" id="KW-0747">Spliceosome</keyword>
<evidence type="ECO:0000256" key="2">
    <source>
        <dbReference type="ARBA" id="ARBA00008644"/>
    </source>
</evidence>
<evidence type="ECO:0000256" key="8">
    <source>
        <dbReference type="ARBA" id="ARBA00037040"/>
    </source>
</evidence>
<dbReference type="SMART" id="SM00386">
    <property type="entry name" value="HAT"/>
    <property type="match status" value="14"/>
</dbReference>
<evidence type="ECO:0000259" key="11">
    <source>
        <dbReference type="Pfam" id="PF23233"/>
    </source>
</evidence>
<evidence type="ECO:0000256" key="1">
    <source>
        <dbReference type="ARBA" id="ARBA00004123"/>
    </source>
</evidence>
<evidence type="ECO:0000256" key="6">
    <source>
        <dbReference type="ARBA" id="ARBA00023187"/>
    </source>
</evidence>
<reference evidence="12 13" key="1">
    <citation type="submission" date="2024-02" db="EMBL/GenBank/DDBJ databases">
        <authorList>
            <person name="Chen Y."/>
            <person name="Shah S."/>
            <person name="Dougan E. K."/>
            <person name="Thang M."/>
            <person name="Chan C."/>
        </authorList>
    </citation>
    <scope>NUCLEOTIDE SEQUENCE [LARGE SCALE GENOMIC DNA]</scope>
</reference>
<dbReference type="InterPro" id="IPR055433">
    <property type="entry name" value="HAT_Syf1-like_N"/>
</dbReference>
<comment type="function">
    <text evidence="8">Involved in pre-mRNA splicing and cell cycle progression. Required for the spliceosome assembly and initiation of the DNA replication.</text>
</comment>
<feature type="region of interest" description="Disordered" evidence="9">
    <location>
        <begin position="1524"/>
        <end position="1550"/>
    </location>
</feature>
<feature type="domain" description="Pre-mRNA-splicing factor Syf1-like N-terminal HAT-repeats" evidence="11">
    <location>
        <begin position="476"/>
        <end position="605"/>
    </location>
</feature>
<evidence type="ECO:0000259" key="10">
    <source>
        <dbReference type="Pfam" id="PF23231"/>
    </source>
</evidence>
<protein>
    <submittedName>
        <fullName evidence="12">Crooked neck-like protein 1 (Crooked neck homolog) (HCrn)</fullName>
    </submittedName>
</protein>
<organism evidence="12 13">
    <name type="scientific">Durusdinium trenchii</name>
    <dbReference type="NCBI Taxonomy" id="1381693"/>
    <lineage>
        <taxon>Eukaryota</taxon>
        <taxon>Sar</taxon>
        <taxon>Alveolata</taxon>
        <taxon>Dinophyceae</taxon>
        <taxon>Suessiales</taxon>
        <taxon>Symbiodiniaceae</taxon>
        <taxon>Durusdinium</taxon>
    </lineage>
</organism>
<sequence length="1588" mass="181618">MPKRSRFTRVDTLSDAELDERERELETALRQRNEALNSKRSSLGEKFTPLGDHQKFKEMQNFKQLRDRERYLLQEVQEEKRRRAEKAEAQRATAPNAEMSAAIAEYFAQQKQSGPAEKAEKAARKMSASIAKTAQIHPSLASVYANAAPAAPAAPASAFAAAAVPQQDAGAYEMDPQQAAAVTTVPPVSTSAAPAPSWAAVAALPAAFRARALATMAERQLRPIHKAYGSQPNIFMAPKHGGSTGMGKNAQVRNKSANPQQITAEQLLREAVDRQQAEAVAPKQRIADEDELMMYKVRKRKEYEDVIRRQRQNIGSWVKYAQWEASQQEFRRARSIFERALHVEYQNVSLWLKYLEMEMKNKFVNHARNLFDRVVQLLPRVDQFWYKYAYMEELLANYAGARTIYERWMEWEPDDNPWLQYVKFEERCGELDKARKVLERYVSCRPTQQAFLRLCKFEEKHNNAARARSGFEKSVELLGNELDEKFYIKFAQFEQRQREMERAQAIFKLALDILPKGASDELYRAYVSFEKQHGDRDAIEEVVINKRRFIYEEAIAKNQRNYDVWFDYVRLEESVGDVARIRETYERAVANKPPVMQKRFWRRYIYLWIYYALFEELQTGDIEKARAVYDALLKVVPHKQFSFAKIWKLYAEFEVRQLELDRARKIYGRAIAECQKERIFLDYADLEMRLGNIDRCRTIYGKFLEVHPHNPKAWTVYVDLEDSVGEIERARALCNLAITQERLDMPELVWKRFIDLESAPRVGCPPMDEPRESVPPIVRARFGLEQRCAYRHADLYDEEVPEVDLETVIAKPELGAECAVKNFVLLGDQNAGKSTMLHSFCRSGDAGFMQLSSLLPILSSSFINTRMVPHSLLDDPDEPLSAIRDELPYMDTDIARGLVMLTLENFGFFCQEFGLWNPAEPTPSFLDFDPEVRFVALHFTELGGDHLDRLLRFVGSGEGLEALKKTEDIEDESFWKDMHEVLLGSLRLLRDTSCRCAFFINCTSLFCEGTLQRKALRPTLRKLKFLDEVLGGKEILFYCARTDGVPVTMFDPQRAWDEALKELAAFAAEECGRPELPLMDIMPDSALHWQPDTALDESALKEVVGEVPEEGESAPLLAWLRAFLLCMLRSLGFRLQLVALAPVRNYQASRGRQLCAASVVRNVATLLQQGCAMGDLALAQVAELLLRCAAQARRLEGDTLHCWVTRQDLATHLEDCEAEQQAVPLPEVSALSSWPKVTDVLLRAGICTAMAGEGLPQVTLELHSRDGPVVRIRAMPHETALQASSEVLFVTRGKASEATEKIPEAIGLPFDAEFFTLLTSEATIHAVATHLSFGPTEQRFAFQSPEAKEQMSSIRRRLRQELQMLLRETKKVGLLGRLLRGASDAWQAEMLSEMPNSEEDELQERAQKRLCLTWGDGQAEEIAAQMRSLSEEDGLKVLIQVSQEQLDNARKVWQQLLSKSHHVRVYIAYSDFEAVTCQSVEKAREALEEGQKHFKVEDRNEERAMLLEHLLKLERELGDEKSIEAAEGRQAKREKKRRLIPGGEGEDGQDAYEDYMEYVFPEDDKGQQNLKILEMARLWKKRKVEGSQ</sequence>
<evidence type="ECO:0000256" key="4">
    <source>
        <dbReference type="ARBA" id="ARBA00022728"/>
    </source>
</evidence>
<keyword evidence="7" id="KW-0539">Nucleus</keyword>
<proteinExistence type="inferred from homology"/>
<accession>A0ABP0PY86</accession>
<comment type="caution">
    <text evidence="12">The sequence shown here is derived from an EMBL/GenBank/DDBJ whole genome shotgun (WGS) entry which is preliminary data.</text>
</comment>
<evidence type="ECO:0000256" key="9">
    <source>
        <dbReference type="SAM" id="MobiDB-lite"/>
    </source>
</evidence>
<dbReference type="InterPro" id="IPR045075">
    <property type="entry name" value="Syf1-like"/>
</dbReference>
<dbReference type="PANTHER" id="PTHR11246">
    <property type="entry name" value="PRE-MRNA SPLICING FACTOR"/>
    <property type="match status" value="1"/>
</dbReference>
<evidence type="ECO:0000313" key="12">
    <source>
        <dbReference type="EMBL" id="CAK9080983.1"/>
    </source>
</evidence>
<evidence type="ECO:0000256" key="5">
    <source>
        <dbReference type="ARBA" id="ARBA00022737"/>
    </source>
</evidence>
<dbReference type="PANTHER" id="PTHR11246:SF3">
    <property type="entry name" value="CROOKED NECK-LIKE PROTEIN 1"/>
    <property type="match status" value="1"/>
</dbReference>
<gene>
    <name evidence="12" type="ORF">SCF082_LOCUS38586</name>
</gene>
<evidence type="ECO:0000256" key="3">
    <source>
        <dbReference type="ARBA" id="ARBA00022664"/>
    </source>
</evidence>
<name>A0ABP0PY86_9DINO</name>
<evidence type="ECO:0000313" key="13">
    <source>
        <dbReference type="Proteomes" id="UP001642464"/>
    </source>
</evidence>
<keyword evidence="13" id="KW-1185">Reference proteome</keyword>
<dbReference type="EMBL" id="CAXAMM010038795">
    <property type="protein sequence ID" value="CAK9080983.1"/>
    <property type="molecule type" value="Genomic_DNA"/>
</dbReference>
<dbReference type="Pfam" id="PF23233">
    <property type="entry name" value="HAT_Syf1_CNRKL1_N"/>
    <property type="match status" value="2"/>
</dbReference>
<comment type="similarity">
    <text evidence="2">Belongs to the crooked-neck family.</text>
</comment>
<evidence type="ECO:0000256" key="7">
    <source>
        <dbReference type="ARBA" id="ARBA00023242"/>
    </source>
</evidence>
<comment type="subcellular location">
    <subcellularLocation>
        <location evidence="1">Nucleus</location>
    </subcellularLocation>
</comment>
<dbReference type="InterPro" id="IPR003107">
    <property type="entry name" value="HAT"/>
</dbReference>
<dbReference type="Proteomes" id="UP001642464">
    <property type="component" value="Unassembled WGS sequence"/>
</dbReference>
<feature type="region of interest" description="Disordered" evidence="9">
    <location>
        <begin position="32"/>
        <end position="52"/>
    </location>
</feature>
<feature type="domain" description="Pre-mRNA-splicing factor Syf1-like N-terminal HAT-repeats" evidence="11">
    <location>
        <begin position="302"/>
        <end position="446"/>
    </location>
</feature>
<keyword evidence="5" id="KW-0677">Repeat</keyword>
<dbReference type="Pfam" id="PF23231">
    <property type="entry name" value="HAT_Syf1_CNRKL1_C"/>
    <property type="match status" value="1"/>
</dbReference>
<keyword evidence="3" id="KW-0507">mRNA processing</keyword>
<dbReference type="InterPro" id="IPR011990">
    <property type="entry name" value="TPR-like_helical_dom_sf"/>
</dbReference>
<keyword evidence="6" id="KW-0508">mRNA splicing</keyword>
<dbReference type="Gene3D" id="1.25.40.10">
    <property type="entry name" value="Tetratricopeptide repeat domain"/>
    <property type="match status" value="3"/>
</dbReference>
<dbReference type="InterPro" id="IPR055430">
    <property type="entry name" value="HAT_Syf1_CNRKL1_C"/>
</dbReference>